<dbReference type="GeneID" id="20808300"/>
<name>W4GME4_APHAT</name>
<evidence type="ECO:0000256" key="1">
    <source>
        <dbReference type="ARBA" id="ARBA00022737"/>
    </source>
</evidence>
<evidence type="ECO:0000256" key="4">
    <source>
        <dbReference type="SAM" id="MobiDB-lite"/>
    </source>
</evidence>
<dbReference type="RefSeq" id="XP_009829794.1">
    <property type="nucleotide sequence ID" value="XM_009831492.1"/>
</dbReference>
<feature type="repeat" description="ANK" evidence="3">
    <location>
        <begin position="45"/>
        <end position="77"/>
    </location>
</feature>
<dbReference type="SUPFAM" id="SSF48403">
    <property type="entry name" value="Ankyrin repeat"/>
    <property type="match status" value="1"/>
</dbReference>
<reference evidence="5" key="1">
    <citation type="submission" date="2013-12" db="EMBL/GenBank/DDBJ databases">
        <title>The Genome Sequence of Aphanomyces astaci APO3.</title>
        <authorList>
            <consortium name="The Broad Institute Genomics Platform"/>
            <person name="Russ C."/>
            <person name="Tyler B."/>
            <person name="van West P."/>
            <person name="Dieguez-Uribeondo J."/>
            <person name="Young S.K."/>
            <person name="Zeng Q."/>
            <person name="Gargeya S."/>
            <person name="Fitzgerald M."/>
            <person name="Abouelleil A."/>
            <person name="Alvarado L."/>
            <person name="Chapman S.B."/>
            <person name="Gainer-Dewar J."/>
            <person name="Goldberg J."/>
            <person name="Griggs A."/>
            <person name="Gujja S."/>
            <person name="Hansen M."/>
            <person name="Howarth C."/>
            <person name="Imamovic A."/>
            <person name="Ireland A."/>
            <person name="Larimer J."/>
            <person name="McCowan C."/>
            <person name="Murphy C."/>
            <person name="Pearson M."/>
            <person name="Poon T.W."/>
            <person name="Priest M."/>
            <person name="Roberts A."/>
            <person name="Saif S."/>
            <person name="Shea T."/>
            <person name="Sykes S."/>
            <person name="Wortman J."/>
            <person name="Nusbaum C."/>
            <person name="Birren B."/>
        </authorList>
    </citation>
    <scope>NUCLEOTIDE SEQUENCE [LARGE SCALE GENOMIC DNA]</scope>
    <source>
        <strain evidence="5">APO3</strain>
    </source>
</reference>
<accession>W4GME4</accession>
<dbReference type="STRING" id="112090.W4GME4"/>
<dbReference type="SMART" id="SM00248">
    <property type="entry name" value="ANK"/>
    <property type="match status" value="6"/>
</dbReference>
<dbReference type="InterPro" id="IPR036770">
    <property type="entry name" value="Ankyrin_rpt-contain_sf"/>
</dbReference>
<dbReference type="EMBL" id="KI913125">
    <property type="protein sequence ID" value="ETV80847.1"/>
    <property type="molecule type" value="Genomic_DNA"/>
</dbReference>
<dbReference type="VEuPathDB" id="FungiDB:H257_06304"/>
<evidence type="ECO:0000256" key="2">
    <source>
        <dbReference type="ARBA" id="ARBA00023043"/>
    </source>
</evidence>
<keyword evidence="1" id="KW-0677">Repeat</keyword>
<evidence type="ECO:0000256" key="3">
    <source>
        <dbReference type="PROSITE-ProRule" id="PRU00023"/>
    </source>
</evidence>
<proteinExistence type="predicted"/>
<feature type="region of interest" description="Disordered" evidence="4">
    <location>
        <begin position="261"/>
        <end position="283"/>
    </location>
</feature>
<dbReference type="Gene3D" id="1.25.40.20">
    <property type="entry name" value="Ankyrin repeat-containing domain"/>
    <property type="match status" value="2"/>
</dbReference>
<feature type="repeat" description="ANK" evidence="3">
    <location>
        <begin position="169"/>
        <end position="203"/>
    </location>
</feature>
<dbReference type="Pfam" id="PF00023">
    <property type="entry name" value="Ank"/>
    <property type="match status" value="1"/>
</dbReference>
<organism evidence="5">
    <name type="scientific">Aphanomyces astaci</name>
    <name type="common">Crayfish plague agent</name>
    <dbReference type="NCBI Taxonomy" id="112090"/>
    <lineage>
        <taxon>Eukaryota</taxon>
        <taxon>Sar</taxon>
        <taxon>Stramenopiles</taxon>
        <taxon>Oomycota</taxon>
        <taxon>Saprolegniomycetes</taxon>
        <taxon>Saprolegniales</taxon>
        <taxon>Verrucalvaceae</taxon>
        <taxon>Aphanomyces</taxon>
    </lineage>
</organism>
<gene>
    <name evidence="5" type="ORF">H257_06304</name>
</gene>
<dbReference type="OrthoDB" id="93059at2759"/>
<dbReference type="AlphaFoldDB" id="W4GME4"/>
<protein>
    <submittedName>
        <fullName evidence="5">Uncharacterized protein</fullName>
    </submittedName>
</protein>
<dbReference type="PROSITE" id="PS50297">
    <property type="entry name" value="ANK_REP_REGION"/>
    <property type="match status" value="4"/>
</dbReference>
<dbReference type="PANTHER" id="PTHR24173:SF74">
    <property type="entry name" value="ANKYRIN REPEAT DOMAIN-CONTAINING PROTEIN 16"/>
    <property type="match status" value="1"/>
</dbReference>
<dbReference type="Pfam" id="PF12796">
    <property type="entry name" value="Ank_2"/>
    <property type="match status" value="2"/>
</dbReference>
<dbReference type="InterPro" id="IPR002110">
    <property type="entry name" value="Ankyrin_rpt"/>
</dbReference>
<dbReference type="PROSITE" id="PS50088">
    <property type="entry name" value="ANK_REPEAT"/>
    <property type="match status" value="4"/>
</dbReference>
<feature type="repeat" description="ANK" evidence="3">
    <location>
        <begin position="136"/>
        <end position="168"/>
    </location>
</feature>
<feature type="repeat" description="ANK" evidence="3">
    <location>
        <begin position="204"/>
        <end position="236"/>
    </location>
</feature>
<dbReference type="PANTHER" id="PTHR24173">
    <property type="entry name" value="ANKYRIN REPEAT CONTAINING"/>
    <property type="match status" value="1"/>
</dbReference>
<evidence type="ECO:0000313" key="5">
    <source>
        <dbReference type="EMBL" id="ETV80847.1"/>
    </source>
</evidence>
<sequence>MSANRIVTKQTEWLYEAAAEGATERVKKLLQEKDADVNFHQRAQYGSTPLIAAIVGGHIDTVEALLEGGADISALRTPDANSPLHEASFRKNPDIVRVLLRFKDQHMEEDMNEKSKDPQRKGGQSTWSMINAKNQFGNTPLHAAAMAGCAATVQVLLDAGASVDELNNQLSTPLHHACYCTHDNTDVVAALVRANANVNVQDKNHSTPLIVAAKKNQVGACSLLLNAGADPAAKDDSNRNAYASAVLRNNDRVMAVLEGLAPQDEPLESPRTSRRPLSTEVQV</sequence>
<keyword evidence="2 3" id="KW-0040">ANK repeat</keyword>